<dbReference type="PANTHER" id="PTHR48435">
    <property type="entry name" value="POLYPROTEIN"/>
    <property type="match status" value="1"/>
</dbReference>
<dbReference type="InterPro" id="IPR053098">
    <property type="entry name" value="Petuviruses_polyprotein"/>
</dbReference>
<dbReference type="EMBL" id="JBGMDY010000007">
    <property type="protein sequence ID" value="KAL2327566.1"/>
    <property type="molecule type" value="Genomic_DNA"/>
</dbReference>
<gene>
    <name evidence="1" type="ORF">Fmac_020993</name>
</gene>
<proteinExistence type="predicted"/>
<dbReference type="PANTHER" id="PTHR48435:SF1">
    <property type="entry name" value="POLYPROTEIN"/>
    <property type="match status" value="1"/>
</dbReference>
<reference evidence="1 2" key="1">
    <citation type="submission" date="2024-08" db="EMBL/GenBank/DDBJ databases">
        <title>Insights into the chromosomal genome structure of Flemingia macrophylla.</title>
        <authorList>
            <person name="Ding Y."/>
            <person name="Zhao Y."/>
            <person name="Bi W."/>
            <person name="Wu M."/>
            <person name="Zhao G."/>
            <person name="Gong Y."/>
            <person name="Li W."/>
            <person name="Zhang P."/>
        </authorList>
    </citation>
    <scope>NUCLEOTIDE SEQUENCE [LARGE SCALE GENOMIC DNA]</scope>
    <source>
        <strain evidence="1">DYQJB</strain>
        <tissue evidence="1">Leaf</tissue>
    </source>
</reference>
<keyword evidence="2" id="KW-1185">Reference proteome</keyword>
<dbReference type="InterPro" id="IPR028919">
    <property type="entry name" value="Viral_movement"/>
</dbReference>
<accession>A0ABD1LVM6</accession>
<organism evidence="1 2">
    <name type="scientific">Flemingia macrophylla</name>
    <dbReference type="NCBI Taxonomy" id="520843"/>
    <lineage>
        <taxon>Eukaryota</taxon>
        <taxon>Viridiplantae</taxon>
        <taxon>Streptophyta</taxon>
        <taxon>Embryophyta</taxon>
        <taxon>Tracheophyta</taxon>
        <taxon>Spermatophyta</taxon>
        <taxon>Magnoliopsida</taxon>
        <taxon>eudicotyledons</taxon>
        <taxon>Gunneridae</taxon>
        <taxon>Pentapetalae</taxon>
        <taxon>rosids</taxon>
        <taxon>fabids</taxon>
        <taxon>Fabales</taxon>
        <taxon>Fabaceae</taxon>
        <taxon>Papilionoideae</taxon>
        <taxon>50 kb inversion clade</taxon>
        <taxon>NPAAA clade</taxon>
        <taxon>indigoferoid/millettioid clade</taxon>
        <taxon>Phaseoleae</taxon>
        <taxon>Flemingia</taxon>
    </lineage>
</organism>
<dbReference type="Pfam" id="PF01107">
    <property type="entry name" value="MP"/>
    <property type="match status" value="1"/>
</dbReference>
<evidence type="ECO:0000313" key="1">
    <source>
        <dbReference type="EMBL" id="KAL2327566.1"/>
    </source>
</evidence>
<evidence type="ECO:0000313" key="2">
    <source>
        <dbReference type="Proteomes" id="UP001603857"/>
    </source>
</evidence>
<dbReference type="AlphaFoldDB" id="A0ABD1LVM6"/>
<name>A0ABD1LVM6_9FABA</name>
<protein>
    <submittedName>
        <fullName evidence="1">Uncharacterized protein</fullName>
    </submittedName>
</protein>
<dbReference type="Proteomes" id="UP001603857">
    <property type="component" value="Unassembled WGS sequence"/>
</dbReference>
<sequence length="214" mass="24180">MARVSLIDSTFRNYEQAVIGTVLTTLNAGSVVLTIFPNFNVQLRDPTLSKRFKVQVQIVGAEQDPEAIAATLHHQLIFRLQDHCFDLPSESSLSENALMVIANQEDKVPAIVQVPKQIPRPDLEQLIPLEWISNYETFKAQTQPVIVDDPVYKRQSDGKIKAIYRRKDEPSSSNSPVFTTMMISLGDKEKRIPVYAFKADSKSIYSDKINGHFM</sequence>
<comment type="caution">
    <text evidence="1">The sequence shown here is derived from an EMBL/GenBank/DDBJ whole genome shotgun (WGS) entry which is preliminary data.</text>
</comment>